<name>A0A2R8C377_9RHOB</name>
<dbReference type="EMBL" id="ONZG01000001">
    <property type="protein sequence ID" value="SPJ26870.1"/>
    <property type="molecule type" value="Genomic_DNA"/>
</dbReference>
<evidence type="ECO:0000256" key="3">
    <source>
        <dbReference type="SAM" id="SignalP"/>
    </source>
</evidence>
<dbReference type="RefSeq" id="WP_108785176.1">
    <property type="nucleotide sequence ID" value="NZ_ONZG01000001.1"/>
</dbReference>
<dbReference type="Gene3D" id="1.20.1420.20">
    <property type="entry name" value="M75 peptidase, HXXE motif"/>
    <property type="match status" value="1"/>
</dbReference>
<gene>
    <name evidence="5" type="primary">irpA</name>
    <name evidence="5" type="ORF">TRM7615_00339</name>
</gene>
<feature type="signal peptide" evidence="3">
    <location>
        <begin position="1"/>
        <end position="19"/>
    </location>
</feature>
<dbReference type="Proteomes" id="UP000244898">
    <property type="component" value="Unassembled WGS sequence"/>
</dbReference>
<dbReference type="Pfam" id="PF09375">
    <property type="entry name" value="Peptidase_M75"/>
    <property type="match status" value="1"/>
</dbReference>
<protein>
    <submittedName>
        <fullName evidence="5">Iron-regulated protein A</fullName>
    </submittedName>
</protein>
<feature type="chain" id="PRO_5015345020" evidence="3">
    <location>
        <begin position="20"/>
        <end position="334"/>
    </location>
</feature>
<sequence>MFRTLALSLAFALPVPVLADQTGKILNDHVLSGFDELAVSSAALSNAAQESCVASSEPLRAAYATAFDAWTGVSHLRFGPTETDNRGFALAFWPDSRGSTPKTLSGLIADQDPVVDDPEAFQSVSIAGRGFYALEYLLFDDRLSALGDADYRCALVQAIARDIAGTSRAINQDWQTHYAELMQSPHKGGVYQTQAEVLQEFYKALDTGLQINADLRLGRPLGTFDKPRPKRAEAWRSGRSLRHVQVSLEHLRTLAALLAAGDAELAQSLDIKFEAALTKAAALDDPDFSGVATPAGRFRVETLQQTINDIRTEVTQLLGPTLGVSVGFNSLDGD</sequence>
<organism evidence="5 6">
    <name type="scientific">Falsiruegeria mediterranea M17</name>
    <dbReference type="NCBI Taxonomy" id="1200281"/>
    <lineage>
        <taxon>Bacteria</taxon>
        <taxon>Pseudomonadati</taxon>
        <taxon>Pseudomonadota</taxon>
        <taxon>Alphaproteobacteria</taxon>
        <taxon>Rhodobacterales</taxon>
        <taxon>Roseobacteraceae</taxon>
        <taxon>Falsiruegeria</taxon>
    </lineage>
</organism>
<keyword evidence="6" id="KW-1185">Reference proteome</keyword>
<dbReference type="CDD" id="cd14659">
    <property type="entry name" value="Imelysin-like_IPPA"/>
    <property type="match status" value="1"/>
</dbReference>
<dbReference type="InterPro" id="IPR038352">
    <property type="entry name" value="Imelysin_sf"/>
</dbReference>
<keyword evidence="2 3" id="KW-0732">Signal</keyword>
<evidence type="ECO:0000256" key="1">
    <source>
        <dbReference type="ARBA" id="ARBA00004196"/>
    </source>
</evidence>
<comment type="subcellular location">
    <subcellularLocation>
        <location evidence="1">Cell envelope</location>
    </subcellularLocation>
</comment>
<feature type="domain" description="Imelysin-like" evidence="4">
    <location>
        <begin position="31"/>
        <end position="311"/>
    </location>
</feature>
<evidence type="ECO:0000259" key="4">
    <source>
        <dbReference type="Pfam" id="PF09375"/>
    </source>
</evidence>
<proteinExistence type="predicted"/>
<dbReference type="OrthoDB" id="5729110at2"/>
<evidence type="ECO:0000256" key="2">
    <source>
        <dbReference type="ARBA" id="ARBA00022729"/>
    </source>
</evidence>
<evidence type="ECO:0000313" key="5">
    <source>
        <dbReference type="EMBL" id="SPJ26870.1"/>
    </source>
</evidence>
<dbReference type="InterPro" id="IPR018976">
    <property type="entry name" value="Imelysin-like"/>
</dbReference>
<dbReference type="InterPro" id="IPR034984">
    <property type="entry name" value="Imelysin-like_IPPA"/>
</dbReference>
<evidence type="ECO:0000313" key="6">
    <source>
        <dbReference type="Proteomes" id="UP000244898"/>
    </source>
</evidence>
<dbReference type="AlphaFoldDB" id="A0A2R8C377"/>
<dbReference type="GO" id="GO:0030313">
    <property type="term" value="C:cell envelope"/>
    <property type="evidence" value="ECO:0007669"/>
    <property type="project" value="UniProtKB-SubCell"/>
</dbReference>
<accession>A0A2R8C377</accession>
<reference evidence="6" key="1">
    <citation type="submission" date="2018-03" db="EMBL/GenBank/DDBJ databases">
        <authorList>
            <person name="Rodrigo-Torres L."/>
            <person name="Arahal R. D."/>
            <person name="Lucena T."/>
        </authorList>
    </citation>
    <scope>NUCLEOTIDE SEQUENCE [LARGE SCALE GENOMIC DNA]</scope>
    <source>
        <strain evidence="6">CECT 7615</strain>
    </source>
</reference>